<evidence type="ECO:0000256" key="10">
    <source>
        <dbReference type="PROSITE-ProRule" id="PRU01360"/>
    </source>
</evidence>
<evidence type="ECO:0000259" key="14">
    <source>
        <dbReference type="Pfam" id="PF07715"/>
    </source>
</evidence>
<dbReference type="InterPro" id="IPR039426">
    <property type="entry name" value="TonB-dep_rcpt-like"/>
</dbReference>
<evidence type="ECO:0000256" key="5">
    <source>
        <dbReference type="ARBA" id="ARBA00022729"/>
    </source>
</evidence>
<keyword evidence="7 11" id="KW-0798">TonB box</keyword>
<gene>
    <name evidence="15" type="ORF">EV700_2853</name>
</gene>
<dbReference type="EMBL" id="SHKX01000015">
    <property type="protein sequence ID" value="RZU36989.1"/>
    <property type="molecule type" value="Genomic_DNA"/>
</dbReference>
<keyword evidence="2 10" id="KW-0813">Transport</keyword>
<sequence length="599" mass="64751">MFKPSILAAAVAACSSLPVFAETVLPVQIITASRMSTPIDQALASVDVIDRNTLDAYRGRDLSEILRYVAGMDAVRSGGPGGQTSLFTRGTESNHTLILIDGIRINSATSSQASIQNLTLDDIERIEVVKGPLSSLYGSEALGGVINLITREGRENRSSASVTAGGQGQIAAGYNQSVNRGALHSFVQFSSLNQDGYASIAANPNKRGQKNQGADINASYHGEDFSLQLQLRDNHGETEYISQAWTPGPVDLLQSQTFINRIAALKLSADLGNNQTSSIRISQLTDKLDQNQSTDYAHTLQDTVELQHTAVLAPTDTLIAGVTLTRTDAAYNGIYDLTTRNKAVFLQNTWNDNLWNLRVSGRHEKFDEYGSQNTGSLAIGRMLAAGHSIYASAGTGFKTPDFNERFDTSYGSNNPKLKPEKSKSVEIGSRHRIGNIEVSTAFFRTALDNLISYNKAFVLENIDQAKSEGLELNARWTSADGWFAGAKAGYIHSRNSQTGMDLDRRPRRSLSLNGGFRQENWGVSSAVLAKSHAGDFGGQRLPGYAVVNGSVYLLPSPGLKLMMSLENIGDIDYGSAYYDTGRLYLAAPFTATLSATLSF</sequence>
<dbReference type="Pfam" id="PF07715">
    <property type="entry name" value="Plug"/>
    <property type="match status" value="1"/>
</dbReference>
<dbReference type="PANTHER" id="PTHR30069:SF53">
    <property type="entry name" value="COLICIN I RECEPTOR-RELATED"/>
    <property type="match status" value="1"/>
</dbReference>
<evidence type="ECO:0000256" key="1">
    <source>
        <dbReference type="ARBA" id="ARBA00004571"/>
    </source>
</evidence>
<comment type="similarity">
    <text evidence="10 11">Belongs to the TonB-dependent receptor family.</text>
</comment>
<dbReference type="GO" id="GO:0009279">
    <property type="term" value="C:cell outer membrane"/>
    <property type="evidence" value="ECO:0007669"/>
    <property type="project" value="UniProtKB-SubCell"/>
</dbReference>
<dbReference type="SUPFAM" id="SSF56935">
    <property type="entry name" value="Porins"/>
    <property type="match status" value="1"/>
</dbReference>
<organism evidence="15 16">
    <name type="scientific">Fluviicoccus keumensis</name>
    <dbReference type="NCBI Taxonomy" id="1435465"/>
    <lineage>
        <taxon>Bacteria</taxon>
        <taxon>Pseudomonadati</taxon>
        <taxon>Pseudomonadota</taxon>
        <taxon>Gammaproteobacteria</taxon>
        <taxon>Moraxellales</taxon>
        <taxon>Moraxellaceae</taxon>
        <taxon>Fluviicoccus</taxon>
    </lineage>
</organism>
<feature type="domain" description="TonB-dependent receptor-like beta-barrel" evidence="13">
    <location>
        <begin position="174"/>
        <end position="567"/>
    </location>
</feature>
<evidence type="ECO:0000256" key="9">
    <source>
        <dbReference type="ARBA" id="ARBA00023237"/>
    </source>
</evidence>
<dbReference type="PANTHER" id="PTHR30069">
    <property type="entry name" value="TONB-DEPENDENT OUTER MEMBRANE RECEPTOR"/>
    <property type="match status" value="1"/>
</dbReference>
<dbReference type="Proteomes" id="UP000292423">
    <property type="component" value="Unassembled WGS sequence"/>
</dbReference>
<dbReference type="PROSITE" id="PS52016">
    <property type="entry name" value="TONB_DEPENDENT_REC_3"/>
    <property type="match status" value="1"/>
</dbReference>
<dbReference type="Gene3D" id="2.170.130.10">
    <property type="entry name" value="TonB-dependent receptor, plug domain"/>
    <property type="match status" value="1"/>
</dbReference>
<evidence type="ECO:0000256" key="6">
    <source>
        <dbReference type="ARBA" id="ARBA00023065"/>
    </source>
</evidence>
<dbReference type="Gene3D" id="2.40.170.20">
    <property type="entry name" value="TonB-dependent receptor, beta-barrel domain"/>
    <property type="match status" value="1"/>
</dbReference>
<evidence type="ECO:0000256" key="7">
    <source>
        <dbReference type="ARBA" id="ARBA00023077"/>
    </source>
</evidence>
<reference evidence="15 16" key="1">
    <citation type="submission" date="2019-02" db="EMBL/GenBank/DDBJ databases">
        <title>Genomic Encyclopedia of Type Strains, Phase IV (KMG-IV): sequencing the most valuable type-strain genomes for metagenomic binning, comparative biology and taxonomic classification.</title>
        <authorList>
            <person name="Goeker M."/>
        </authorList>
    </citation>
    <scope>NUCLEOTIDE SEQUENCE [LARGE SCALE GENOMIC DNA]</scope>
    <source>
        <strain evidence="15 16">DSM 105135</strain>
    </source>
</reference>
<dbReference type="InterPro" id="IPR037066">
    <property type="entry name" value="Plug_dom_sf"/>
</dbReference>
<protein>
    <submittedName>
        <fullName evidence="15">Vitamin B12 transporter</fullName>
    </submittedName>
</protein>
<dbReference type="OrthoDB" id="9764669at2"/>
<dbReference type="Pfam" id="PF00593">
    <property type="entry name" value="TonB_dep_Rec_b-barrel"/>
    <property type="match status" value="1"/>
</dbReference>
<comment type="caution">
    <text evidence="15">The sequence shown here is derived from an EMBL/GenBank/DDBJ whole genome shotgun (WGS) entry which is preliminary data.</text>
</comment>
<dbReference type="GO" id="GO:0006811">
    <property type="term" value="P:monoatomic ion transport"/>
    <property type="evidence" value="ECO:0007669"/>
    <property type="project" value="UniProtKB-KW"/>
</dbReference>
<dbReference type="GO" id="GO:0015889">
    <property type="term" value="P:cobalamin transport"/>
    <property type="evidence" value="ECO:0007669"/>
    <property type="project" value="TreeGrafter"/>
</dbReference>
<dbReference type="RefSeq" id="WP_130414990.1">
    <property type="nucleotide sequence ID" value="NZ_SHKX01000015.1"/>
</dbReference>
<keyword evidence="6" id="KW-0406">Ion transport</keyword>
<dbReference type="InterPro" id="IPR000531">
    <property type="entry name" value="Beta-barrel_TonB"/>
</dbReference>
<evidence type="ECO:0000313" key="16">
    <source>
        <dbReference type="Proteomes" id="UP000292423"/>
    </source>
</evidence>
<accession>A0A4Q7YKG5</accession>
<evidence type="ECO:0000256" key="11">
    <source>
        <dbReference type="RuleBase" id="RU003357"/>
    </source>
</evidence>
<name>A0A4Q7YKG5_9GAMM</name>
<feature type="signal peptide" evidence="12">
    <location>
        <begin position="1"/>
        <end position="21"/>
    </location>
</feature>
<keyword evidence="9 10" id="KW-0998">Cell outer membrane</keyword>
<feature type="domain" description="TonB-dependent receptor plug" evidence="14">
    <location>
        <begin position="41"/>
        <end position="145"/>
    </location>
</feature>
<dbReference type="InterPro" id="IPR012910">
    <property type="entry name" value="Plug_dom"/>
</dbReference>
<feature type="chain" id="PRO_5020568854" evidence="12">
    <location>
        <begin position="22"/>
        <end position="599"/>
    </location>
</feature>
<keyword evidence="4 10" id="KW-0812">Transmembrane</keyword>
<dbReference type="CDD" id="cd01347">
    <property type="entry name" value="ligand_gated_channel"/>
    <property type="match status" value="1"/>
</dbReference>
<evidence type="ECO:0000256" key="4">
    <source>
        <dbReference type="ARBA" id="ARBA00022692"/>
    </source>
</evidence>
<evidence type="ECO:0000256" key="2">
    <source>
        <dbReference type="ARBA" id="ARBA00022448"/>
    </source>
</evidence>
<dbReference type="AlphaFoldDB" id="A0A4Q7YKG5"/>
<evidence type="ECO:0000313" key="15">
    <source>
        <dbReference type="EMBL" id="RZU36989.1"/>
    </source>
</evidence>
<keyword evidence="8 10" id="KW-0472">Membrane</keyword>
<evidence type="ECO:0000256" key="3">
    <source>
        <dbReference type="ARBA" id="ARBA00022452"/>
    </source>
</evidence>
<keyword evidence="3 10" id="KW-1134">Transmembrane beta strand</keyword>
<keyword evidence="16" id="KW-1185">Reference proteome</keyword>
<keyword evidence="5 12" id="KW-0732">Signal</keyword>
<evidence type="ECO:0000256" key="8">
    <source>
        <dbReference type="ARBA" id="ARBA00023136"/>
    </source>
</evidence>
<evidence type="ECO:0000256" key="12">
    <source>
        <dbReference type="SAM" id="SignalP"/>
    </source>
</evidence>
<evidence type="ECO:0000259" key="13">
    <source>
        <dbReference type="Pfam" id="PF00593"/>
    </source>
</evidence>
<comment type="subcellular location">
    <subcellularLocation>
        <location evidence="1 10">Cell outer membrane</location>
        <topology evidence="1 10">Multi-pass membrane protein</topology>
    </subcellularLocation>
</comment>
<proteinExistence type="inferred from homology"/>
<dbReference type="InterPro" id="IPR036942">
    <property type="entry name" value="Beta-barrel_TonB_sf"/>
</dbReference>